<gene>
    <name evidence="1" type="ORF">ABVQ20_14065</name>
</gene>
<accession>A0ABV2DDL0</accession>
<proteinExistence type="predicted"/>
<sequence>MPFAPMTIDPYFIQSDNPPTGMGEPALPALAPALGNAIFAATGERVRRLPLRDLGYSLGV</sequence>
<keyword evidence="2" id="KW-1185">Reference proteome</keyword>
<protein>
    <recommendedName>
        <fullName evidence="3">Xanthine dehydrogenase family protein molybdopterin-binding subunit</fullName>
    </recommendedName>
</protein>
<comment type="caution">
    <text evidence="1">The sequence shown here is derived from an EMBL/GenBank/DDBJ whole genome shotgun (WGS) entry which is preliminary data.</text>
</comment>
<dbReference type="Gene3D" id="3.30.365.10">
    <property type="entry name" value="Aldehyde oxidase/xanthine dehydrogenase, molybdopterin binding domain"/>
    <property type="match status" value="1"/>
</dbReference>
<dbReference type="SUPFAM" id="SSF56003">
    <property type="entry name" value="Molybdenum cofactor-binding domain"/>
    <property type="match status" value="1"/>
</dbReference>
<dbReference type="EMBL" id="JBEWSZ010000001">
    <property type="protein sequence ID" value="MET2828106.1"/>
    <property type="molecule type" value="Genomic_DNA"/>
</dbReference>
<dbReference type="Proteomes" id="UP001548832">
    <property type="component" value="Unassembled WGS sequence"/>
</dbReference>
<evidence type="ECO:0000313" key="1">
    <source>
        <dbReference type="EMBL" id="MET2828106.1"/>
    </source>
</evidence>
<dbReference type="PANTHER" id="PTHR47495">
    <property type="entry name" value="ALDEHYDE DEHYDROGENASE"/>
    <property type="match status" value="1"/>
</dbReference>
<reference evidence="1 2" key="1">
    <citation type="submission" date="2024-06" db="EMBL/GenBank/DDBJ databases">
        <authorList>
            <person name="Kim D.-U."/>
        </authorList>
    </citation>
    <scope>NUCLEOTIDE SEQUENCE [LARGE SCALE GENOMIC DNA]</scope>
    <source>
        <strain evidence="1 2">KACC15460</strain>
    </source>
</reference>
<evidence type="ECO:0000313" key="2">
    <source>
        <dbReference type="Proteomes" id="UP001548832"/>
    </source>
</evidence>
<evidence type="ECO:0008006" key="3">
    <source>
        <dbReference type="Google" id="ProtNLM"/>
    </source>
</evidence>
<name>A0ABV2DDL0_9HYPH</name>
<dbReference type="InterPro" id="IPR052516">
    <property type="entry name" value="N-heterocyclic_Hydroxylase"/>
</dbReference>
<organism evidence="1 2">
    <name type="scientific">Mesorhizobium shangrilense</name>
    <dbReference type="NCBI Taxonomy" id="460060"/>
    <lineage>
        <taxon>Bacteria</taxon>
        <taxon>Pseudomonadati</taxon>
        <taxon>Pseudomonadota</taxon>
        <taxon>Alphaproteobacteria</taxon>
        <taxon>Hyphomicrobiales</taxon>
        <taxon>Phyllobacteriaceae</taxon>
        <taxon>Mesorhizobium</taxon>
    </lineage>
</organism>
<dbReference type="PANTHER" id="PTHR47495:SF2">
    <property type="entry name" value="ALDEHYDE DEHYDROGENASE"/>
    <property type="match status" value="1"/>
</dbReference>
<dbReference type="RefSeq" id="WP_354460107.1">
    <property type="nucleotide sequence ID" value="NZ_JBEWSZ010000001.1"/>
</dbReference>
<dbReference type="InterPro" id="IPR037165">
    <property type="entry name" value="AldOxase/xan_DH_Mopterin-bd_sf"/>
</dbReference>